<dbReference type="EMBL" id="LR796214">
    <property type="protein sequence ID" value="CAB4127666.1"/>
    <property type="molecule type" value="Genomic_DNA"/>
</dbReference>
<sequence>MTIPTLPAFFDMNYTNQSGKLTPDGYLYNDQMFQSLNLAVILLNGLINSAIINNNIVNNGVQFPQFTSTEITALQPAAANGTVWFNTTLAKLQVKTATGVIETITSV</sequence>
<gene>
    <name evidence="1" type="ORF">UFOVP93_4</name>
</gene>
<proteinExistence type="predicted"/>
<reference evidence="1" key="1">
    <citation type="submission" date="2020-04" db="EMBL/GenBank/DDBJ databases">
        <authorList>
            <person name="Chiriac C."/>
            <person name="Salcher M."/>
            <person name="Ghai R."/>
            <person name="Kavagutti S V."/>
        </authorList>
    </citation>
    <scope>NUCLEOTIDE SEQUENCE</scope>
</reference>
<accession>A0A6J5L2X5</accession>
<organism evidence="1">
    <name type="scientific">uncultured Caudovirales phage</name>
    <dbReference type="NCBI Taxonomy" id="2100421"/>
    <lineage>
        <taxon>Viruses</taxon>
        <taxon>Duplodnaviria</taxon>
        <taxon>Heunggongvirae</taxon>
        <taxon>Uroviricota</taxon>
        <taxon>Caudoviricetes</taxon>
        <taxon>Peduoviridae</taxon>
        <taxon>Maltschvirus</taxon>
        <taxon>Maltschvirus maltsch</taxon>
    </lineage>
</organism>
<protein>
    <submittedName>
        <fullName evidence="1">Uncharacterized protein</fullName>
    </submittedName>
</protein>
<name>A0A6J5L2X5_9CAUD</name>
<evidence type="ECO:0000313" key="1">
    <source>
        <dbReference type="EMBL" id="CAB4127666.1"/>
    </source>
</evidence>